<name>A0A1B1TCE8_9ARCH</name>
<reference evidence="1" key="1">
    <citation type="submission" date="2014-11" db="EMBL/GenBank/DDBJ databases">
        <authorList>
            <person name="Zhu J."/>
            <person name="Qi W."/>
            <person name="Song R."/>
        </authorList>
    </citation>
    <scope>NUCLEOTIDE SEQUENCE</scope>
</reference>
<protein>
    <recommendedName>
        <fullName evidence="2">Tetratricopeptide repeat protein</fullName>
    </recommendedName>
</protein>
<sequence>MSDHSWKNIYNLSDEQLNNLNKAEDLIEMMDLTKAESLLLDMNKKVPNCVPVLNVLAHMYGRHLSDFESAIKFYNLVLDIEPDNAWARDERRKYSRYMSYD</sequence>
<reference evidence="1" key="2">
    <citation type="journal article" date="2015" name="ISME J.">
        <title>A new class of marine Euryarchaeota group II from the Mediterranean deep chlorophyll maximum.</title>
        <authorList>
            <person name="Martin-Cuadrado A.B."/>
            <person name="Garcia-Heredia I."/>
            <person name="Molto A.G."/>
            <person name="Lopez-Ubeda R."/>
            <person name="Kimes N."/>
            <person name="Lopez-Garcia P."/>
            <person name="Moreira D."/>
            <person name="Rodriguez-Valera F."/>
        </authorList>
    </citation>
    <scope>NUCLEOTIDE SEQUENCE</scope>
</reference>
<accession>A0A1B1TCE8</accession>
<dbReference type="SUPFAM" id="SSF48452">
    <property type="entry name" value="TPR-like"/>
    <property type="match status" value="1"/>
</dbReference>
<dbReference type="Gene3D" id="1.25.40.10">
    <property type="entry name" value="Tetratricopeptide repeat domain"/>
    <property type="match status" value="1"/>
</dbReference>
<dbReference type="InterPro" id="IPR011990">
    <property type="entry name" value="TPR-like_helical_dom_sf"/>
</dbReference>
<evidence type="ECO:0000313" key="1">
    <source>
        <dbReference type="EMBL" id="ANV79952.1"/>
    </source>
</evidence>
<dbReference type="AlphaFoldDB" id="A0A1B1TCE8"/>
<evidence type="ECO:0008006" key="2">
    <source>
        <dbReference type="Google" id="ProtNLM"/>
    </source>
</evidence>
<organism evidence="1">
    <name type="scientific">uncultured Poseidoniia archaeon</name>
    <dbReference type="NCBI Taxonomy" id="1697135"/>
    <lineage>
        <taxon>Archaea</taxon>
        <taxon>Methanobacteriati</taxon>
        <taxon>Thermoplasmatota</taxon>
        <taxon>Candidatus Poseidoniia</taxon>
        <taxon>environmental samples</taxon>
    </lineage>
</organism>
<proteinExistence type="predicted"/>
<dbReference type="EMBL" id="KP211862">
    <property type="protein sequence ID" value="ANV79952.1"/>
    <property type="molecule type" value="Genomic_DNA"/>
</dbReference>